<dbReference type="GO" id="GO:0016787">
    <property type="term" value="F:hydrolase activity"/>
    <property type="evidence" value="ECO:0007669"/>
    <property type="project" value="UniProtKB-KW"/>
</dbReference>
<reference evidence="6 7" key="1">
    <citation type="submission" date="2019-07" db="EMBL/GenBank/DDBJ databases">
        <title>Gramella aestuarii sp. nov., isolated from a tidal flat, and emended description of Gramella echinicola.</title>
        <authorList>
            <person name="Liu L."/>
        </authorList>
    </citation>
    <scope>NUCLEOTIDE SEQUENCE [LARGE SCALE GENOMIC DNA]</scope>
    <source>
        <strain evidence="6 7">BS12</strain>
    </source>
</reference>
<dbReference type="EMBL" id="VJVW01000004">
    <property type="protein sequence ID" value="MUP43231.1"/>
    <property type="molecule type" value="Genomic_DNA"/>
</dbReference>
<dbReference type="Gene3D" id="2.60.40.3440">
    <property type="match status" value="2"/>
</dbReference>
<dbReference type="SUPFAM" id="SSF54060">
    <property type="entry name" value="His-Me finger endonucleases"/>
    <property type="match status" value="1"/>
</dbReference>
<dbReference type="Pfam" id="PF04231">
    <property type="entry name" value="Endonuclease_1"/>
    <property type="match status" value="1"/>
</dbReference>
<keyword evidence="5" id="KW-0732">Signal</keyword>
<organism evidence="6 7">
    <name type="scientific">Christiangramia aestuarii</name>
    <dbReference type="NCBI Taxonomy" id="1028746"/>
    <lineage>
        <taxon>Bacteria</taxon>
        <taxon>Pseudomonadati</taxon>
        <taxon>Bacteroidota</taxon>
        <taxon>Flavobacteriia</taxon>
        <taxon>Flavobacteriales</taxon>
        <taxon>Flavobacteriaceae</taxon>
        <taxon>Christiangramia</taxon>
    </lineage>
</organism>
<dbReference type="RefSeq" id="WP_156276923.1">
    <property type="nucleotide sequence ID" value="NZ_BAABGI010000001.1"/>
</dbReference>
<feature type="compositionally biased region" description="Basic and acidic residues" evidence="4">
    <location>
        <begin position="35"/>
        <end position="50"/>
    </location>
</feature>
<feature type="signal peptide" evidence="5">
    <location>
        <begin position="1"/>
        <end position="26"/>
    </location>
</feature>
<keyword evidence="2" id="KW-0540">Nuclease</keyword>
<evidence type="ECO:0000256" key="5">
    <source>
        <dbReference type="SAM" id="SignalP"/>
    </source>
</evidence>
<evidence type="ECO:0000256" key="4">
    <source>
        <dbReference type="SAM" id="MobiDB-lite"/>
    </source>
</evidence>
<dbReference type="AlphaFoldDB" id="A0A7K1LRJ3"/>
<evidence type="ECO:0000256" key="2">
    <source>
        <dbReference type="ARBA" id="ARBA00022722"/>
    </source>
</evidence>
<dbReference type="NCBIfam" id="NF012211">
    <property type="entry name" value="tand_rpt_95"/>
    <property type="match status" value="3"/>
</dbReference>
<feature type="chain" id="PRO_5029500029" evidence="5">
    <location>
        <begin position="27"/>
        <end position="552"/>
    </location>
</feature>
<comment type="caution">
    <text evidence="6">The sequence shown here is derived from an EMBL/GenBank/DDBJ whole genome shotgun (WGS) entry which is preliminary data.</text>
</comment>
<keyword evidence="7" id="KW-1185">Reference proteome</keyword>
<sequence>MRKVFLKKLGLSSMLILGTLMLQNCSGEDAPGTEPKPEPTSELPVAKDDSYSTAENQKLVISDLLENDIIYDYGRIKEFDESTVEGGKVEANNDGSLTYFPPDDFIGKDSFHYSLCDAELPANCSTAKVSITVTDAGEPVANDDSYEAVENKKFNINNFLENDVLIDGATLSEIDDEGLNGVLVDNGDGTLSYTSNNGFTGEDSFTYTICDSDETPSCSTATITITVVDEGSPSAEDDKVVMNSTSTEVVLDNLLENDDLIDDAFIKSVDDSSASGTAVLNADGTVTYSPATGFQGEDTFTYTLCDDDATATCVVANVTVSVVESISFNFPDYLEDYYAEVTFSRDPELLYDILSTYTTTEHTNRLEYYQRHDYLYDADEDPSNPENVILIYTGDSRSKDEFQAGDLSEGETFNTEHIYPQSRLSSDEAKNDMHHMRVADVNINSERLNYPYTDGSGAYKLVDGDKWFPGDDWRGDVARMVMYVNLRYGEPFGDVGSKQLFLKWNIEDPVSAFEIQRNNVIEAAQGNRNPFIDNPYLATLIWGGEDAENRWE</sequence>
<evidence type="ECO:0000313" key="7">
    <source>
        <dbReference type="Proteomes" id="UP000460416"/>
    </source>
</evidence>
<dbReference type="Proteomes" id="UP000460416">
    <property type="component" value="Unassembled WGS sequence"/>
</dbReference>
<dbReference type="InterPro" id="IPR007346">
    <property type="entry name" value="Endonuclease-I"/>
</dbReference>
<evidence type="ECO:0000313" key="6">
    <source>
        <dbReference type="EMBL" id="MUP43231.1"/>
    </source>
</evidence>
<dbReference type="GO" id="GO:0004518">
    <property type="term" value="F:nuclease activity"/>
    <property type="evidence" value="ECO:0007669"/>
    <property type="project" value="UniProtKB-KW"/>
</dbReference>
<evidence type="ECO:0000256" key="3">
    <source>
        <dbReference type="ARBA" id="ARBA00022801"/>
    </source>
</evidence>
<proteinExistence type="inferred from homology"/>
<dbReference type="PANTHER" id="PTHR33607:SF2">
    <property type="entry name" value="ENDONUCLEASE-1"/>
    <property type="match status" value="1"/>
</dbReference>
<feature type="region of interest" description="Disordered" evidence="4">
    <location>
        <begin position="27"/>
        <end position="51"/>
    </location>
</feature>
<keyword evidence="3" id="KW-0378">Hydrolase</keyword>
<dbReference type="Pfam" id="PF17963">
    <property type="entry name" value="Big_9"/>
    <property type="match status" value="3"/>
</dbReference>
<protein>
    <submittedName>
        <fullName evidence="6">Tandem-95 repeat protein</fullName>
    </submittedName>
</protein>
<comment type="similarity">
    <text evidence="1">Belongs to the EndA/NucM nuclease family.</text>
</comment>
<dbReference type="InterPro" id="IPR044925">
    <property type="entry name" value="His-Me_finger_sf"/>
</dbReference>
<name>A0A7K1LRJ3_9FLAO</name>
<dbReference type="PANTHER" id="PTHR33607">
    <property type="entry name" value="ENDONUCLEASE-1"/>
    <property type="match status" value="1"/>
</dbReference>
<dbReference type="OrthoDB" id="9805017at2"/>
<gene>
    <name evidence="6" type="ORF">FLP08_11645</name>
</gene>
<accession>A0A7K1LRJ3</accession>
<evidence type="ECO:0000256" key="1">
    <source>
        <dbReference type="ARBA" id="ARBA00006429"/>
    </source>
</evidence>